<reference evidence="5" key="1">
    <citation type="submission" date="2021-04" db="EMBL/GenBank/DDBJ databases">
        <title>Isolation and polyphasic classification of algal microorganism.</title>
        <authorList>
            <person name="Wang S."/>
        </authorList>
    </citation>
    <scope>NUCLEOTIDE SEQUENCE</scope>
    <source>
        <strain evidence="5">720a</strain>
    </source>
</reference>
<dbReference type="PANTHER" id="PTHR39190">
    <property type="entry name" value="FLAGELLAR ASSEMBLY FACTOR FLIW"/>
    <property type="match status" value="1"/>
</dbReference>
<dbReference type="SUPFAM" id="SSF141457">
    <property type="entry name" value="BH3618-like"/>
    <property type="match status" value="1"/>
</dbReference>
<comment type="caution">
    <text evidence="5">The sequence shown here is derived from an EMBL/GenBank/DDBJ whole genome shotgun (WGS) entry which is preliminary data.</text>
</comment>
<dbReference type="InterPro" id="IPR003775">
    <property type="entry name" value="Flagellar_assembly_factor_FliW"/>
</dbReference>
<dbReference type="GO" id="GO:0044780">
    <property type="term" value="P:bacterial-type flagellum assembly"/>
    <property type="evidence" value="ECO:0007669"/>
    <property type="project" value="UniProtKB-UniRule"/>
</dbReference>
<evidence type="ECO:0000256" key="4">
    <source>
        <dbReference type="HAMAP-Rule" id="MF_01185"/>
    </source>
</evidence>
<evidence type="ECO:0000313" key="6">
    <source>
        <dbReference type="Proteomes" id="UP000675284"/>
    </source>
</evidence>
<dbReference type="Gene3D" id="2.30.290.10">
    <property type="entry name" value="BH3618-like"/>
    <property type="match status" value="1"/>
</dbReference>
<keyword evidence="2 4" id="KW-1005">Bacterial flagellum biogenesis</keyword>
<dbReference type="PANTHER" id="PTHR39190:SF1">
    <property type="entry name" value="FLAGELLAR ASSEMBLY FACTOR FLIW"/>
    <property type="match status" value="1"/>
</dbReference>
<name>A0A941IBL2_9BACI</name>
<keyword evidence="5" id="KW-0282">Flagellum</keyword>
<organism evidence="5 6">
    <name type="scientific">Virgibacillus salarius</name>
    <dbReference type="NCBI Taxonomy" id="447199"/>
    <lineage>
        <taxon>Bacteria</taxon>
        <taxon>Bacillati</taxon>
        <taxon>Bacillota</taxon>
        <taxon>Bacilli</taxon>
        <taxon>Bacillales</taxon>
        <taxon>Bacillaceae</taxon>
        <taxon>Virgibacillus</taxon>
    </lineage>
</organism>
<comment type="subcellular location">
    <subcellularLocation>
        <location evidence="4">Cytoplasm</location>
    </subcellularLocation>
</comment>
<dbReference type="Pfam" id="PF02623">
    <property type="entry name" value="FliW"/>
    <property type="match status" value="1"/>
</dbReference>
<sequence>MRIETKYFGEVAIESTSVLDFPSGIPGFNHETQFVLLDFPDNPLFQILQSTTSKETAFIVVNPYHLYEEYTLNLDESIIEILQLSSEEEVVVLSIVTLKAPFTSSTINLKAPIIINSVKNKGKQLIINTDEYPTRAPISPKHSSKVKGE</sequence>
<dbReference type="EMBL" id="JAGSOT010000074">
    <property type="protein sequence ID" value="MBR7797883.1"/>
    <property type="molecule type" value="Genomic_DNA"/>
</dbReference>
<keyword evidence="3 4" id="KW-0810">Translation regulation</keyword>
<keyword evidence="1 4" id="KW-0963">Cytoplasm</keyword>
<dbReference type="HAMAP" id="MF_01185">
    <property type="entry name" value="FliW"/>
    <property type="match status" value="1"/>
</dbReference>
<comment type="function">
    <text evidence="4">Acts as an anti-CsrA protein, binds CsrA and prevents it from repressing translation of its target genes, one of which is flagellin. Binds to flagellin and participates in the assembly of the flagellum.</text>
</comment>
<comment type="subunit">
    <text evidence="4">Interacts with translational regulator CsrA and flagellin(s).</text>
</comment>
<dbReference type="GO" id="GO:0005737">
    <property type="term" value="C:cytoplasm"/>
    <property type="evidence" value="ECO:0007669"/>
    <property type="project" value="UniProtKB-SubCell"/>
</dbReference>
<evidence type="ECO:0000256" key="2">
    <source>
        <dbReference type="ARBA" id="ARBA00022795"/>
    </source>
</evidence>
<keyword evidence="6" id="KW-1185">Reference proteome</keyword>
<dbReference type="AlphaFoldDB" id="A0A941IBL2"/>
<gene>
    <name evidence="4" type="primary">fliW</name>
    <name evidence="5" type="ORF">KCX74_17805</name>
</gene>
<evidence type="ECO:0000313" key="5">
    <source>
        <dbReference type="EMBL" id="MBR7797883.1"/>
    </source>
</evidence>
<evidence type="ECO:0000256" key="1">
    <source>
        <dbReference type="ARBA" id="ARBA00022490"/>
    </source>
</evidence>
<protein>
    <recommendedName>
        <fullName evidence="4">Flagellar assembly factor FliW</fullName>
    </recommendedName>
</protein>
<keyword evidence="4" id="KW-0143">Chaperone</keyword>
<keyword evidence="5" id="KW-0969">Cilium</keyword>
<comment type="similarity">
    <text evidence="4">Belongs to the FliW family.</text>
</comment>
<keyword evidence="5" id="KW-0966">Cell projection</keyword>
<dbReference type="Proteomes" id="UP000675284">
    <property type="component" value="Unassembled WGS sequence"/>
</dbReference>
<dbReference type="RefSeq" id="WP_121605681.1">
    <property type="nucleotide sequence ID" value="NZ_BAAACY010000064.1"/>
</dbReference>
<dbReference type="InterPro" id="IPR024046">
    <property type="entry name" value="Flagellar_assmbl_FliW_dom_sf"/>
</dbReference>
<dbReference type="NCBIfam" id="NF009793">
    <property type="entry name" value="PRK13285.1-1"/>
    <property type="match status" value="1"/>
</dbReference>
<accession>A0A941IBL2</accession>
<dbReference type="GO" id="GO:0006417">
    <property type="term" value="P:regulation of translation"/>
    <property type="evidence" value="ECO:0007669"/>
    <property type="project" value="UniProtKB-KW"/>
</dbReference>
<evidence type="ECO:0000256" key="3">
    <source>
        <dbReference type="ARBA" id="ARBA00022845"/>
    </source>
</evidence>
<proteinExistence type="inferred from homology"/>